<name>A0ABY1ZSE5_9GAMM</name>
<gene>
    <name evidence="1" type="ORF">EZI54_00075</name>
</gene>
<dbReference type="EMBL" id="SJDL01000001">
    <property type="protein sequence ID" value="TBW59395.1"/>
    <property type="molecule type" value="Genomic_DNA"/>
</dbReference>
<reference evidence="1 2" key="1">
    <citation type="submission" date="2019-02" db="EMBL/GenBank/DDBJ databases">
        <title>Marinobacter halodurans sp. nov., a marine bacterium isolated from sea tidal flat.</title>
        <authorList>
            <person name="Yoo Y."/>
            <person name="Lee D.W."/>
            <person name="Kim B.S."/>
            <person name="Kim J.-J."/>
        </authorList>
    </citation>
    <scope>NUCLEOTIDE SEQUENCE [LARGE SCALE GENOMIC DNA]</scope>
    <source>
        <strain evidence="1 2">YJ-S3-2</strain>
    </source>
</reference>
<evidence type="ECO:0000313" key="1">
    <source>
        <dbReference type="EMBL" id="TBW59395.1"/>
    </source>
</evidence>
<comment type="caution">
    <text evidence="1">The sequence shown here is derived from an EMBL/GenBank/DDBJ whole genome shotgun (WGS) entry which is preliminary data.</text>
</comment>
<dbReference type="Proteomes" id="UP000313645">
    <property type="component" value="Unassembled WGS sequence"/>
</dbReference>
<proteinExistence type="predicted"/>
<organism evidence="1 2">
    <name type="scientific">Marinobacter halodurans</name>
    <dbReference type="NCBI Taxonomy" id="2528979"/>
    <lineage>
        <taxon>Bacteria</taxon>
        <taxon>Pseudomonadati</taxon>
        <taxon>Pseudomonadota</taxon>
        <taxon>Gammaproteobacteria</taxon>
        <taxon>Pseudomonadales</taxon>
        <taxon>Marinobacteraceae</taxon>
        <taxon>Marinobacter</taxon>
    </lineage>
</organism>
<accession>A0ABY1ZSE5</accession>
<protein>
    <submittedName>
        <fullName evidence="1">Acetyltransferase</fullName>
    </submittedName>
</protein>
<dbReference type="RefSeq" id="WP_131477809.1">
    <property type="nucleotide sequence ID" value="NZ_SJDL01000001.1"/>
</dbReference>
<keyword evidence="2" id="KW-1185">Reference proteome</keyword>
<sequence>MLLKHMPTGHLIETNDLTTLTNPCKDTVEAWFLWGEEPQDPERFDKQSLVFPSGEQLPHCWWDIHYQEEGRVPHRPSAAEGTSGYYGA</sequence>
<evidence type="ECO:0000313" key="2">
    <source>
        <dbReference type="Proteomes" id="UP000313645"/>
    </source>
</evidence>